<dbReference type="InterPro" id="IPR000182">
    <property type="entry name" value="GNAT_dom"/>
</dbReference>
<dbReference type="PANTHER" id="PTHR47237">
    <property type="entry name" value="SLL0310 PROTEIN"/>
    <property type="match status" value="1"/>
</dbReference>
<dbReference type="PANTHER" id="PTHR47237:SF1">
    <property type="entry name" value="SLL0310 PROTEIN"/>
    <property type="match status" value="1"/>
</dbReference>
<name>A0ABS0E7Z1_9GAMM</name>
<dbReference type="RefSeq" id="WP_155006809.1">
    <property type="nucleotide sequence ID" value="NZ_JADOBI010000007.1"/>
</dbReference>
<comment type="caution">
    <text evidence="2">The sequence shown here is derived from an EMBL/GenBank/DDBJ whole genome shotgun (WGS) entry which is preliminary data.</text>
</comment>
<reference evidence="2 3" key="1">
    <citation type="submission" date="2020-11" db="EMBL/GenBank/DDBJ databases">
        <title>Taxonomic investigation of Rahnella strains.</title>
        <authorList>
            <person name="Lee S.D."/>
        </authorList>
    </citation>
    <scope>NUCLEOTIDE SEQUENCE [LARGE SCALE GENOMIC DNA]</scope>
    <source>
        <strain evidence="2 3">SAP-17</strain>
    </source>
</reference>
<dbReference type="EMBL" id="JADOBI010000007">
    <property type="protein sequence ID" value="MBF7981132.1"/>
    <property type="molecule type" value="Genomic_DNA"/>
</dbReference>
<gene>
    <name evidence="2" type="ORF">IV433_17075</name>
</gene>
<sequence length="289" mass="31773">MITVTDNLKDTLQISIASPMEWLEVIEMAQQETWDPGHGDDLSFFSVDNAGFFIGSLNGKIVAAISVVNFHGTYAHLGYYIVKPEFRGRGLGLTLWETAIKHAGDRCIGLDGMPAQEANYSKWGFSTHYHTHRFQGVASANFKKIGNISAINGGHLPAVIAFDEKFVGYSRINLLSCWFNNANRKGFILTEKQVIKGLIGIRPSDTGYRIGPFYATDASHIESLLHAAMAELPENTLVTIDVPEFATETIALLTSSGYRALFHTCRMYLGIPPLFCQHGNNAVASLELG</sequence>
<proteinExistence type="predicted"/>
<dbReference type="Pfam" id="PF00583">
    <property type="entry name" value="Acetyltransf_1"/>
    <property type="match status" value="1"/>
</dbReference>
<dbReference type="Pfam" id="PF18014">
    <property type="entry name" value="Acetyltransf_18"/>
    <property type="match status" value="1"/>
</dbReference>
<dbReference type="SUPFAM" id="SSF55729">
    <property type="entry name" value="Acyl-CoA N-acyltransferases (Nat)"/>
    <property type="match status" value="1"/>
</dbReference>
<evidence type="ECO:0000313" key="3">
    <source>
        <dbReference type="Proteomes" id="UP000636811"/>
    </source>
</evidence>
<feature type="domain" description="N-acetyltransferase" evidence="1">
    <location>
        <begin position="12"/>
        <end position="146"/>
    </location>
</feature>
<evidence type="ECO:0000313" key="2">
    <source>
        <dbReference type="EMBL" id="MBF7981132.1"/>
    </source>
</evidence>
<evidence type="ECO:0000259" key="1">
    <source>
        <dbReference type="PROSITE" id="PS51186"/>
    </source>
</evidence>
<accession>A0ABS0E7Z1</accession>
<protein>
    <submittedName>
        <fullName evidence="2">GNAT family N-acetyltransferase</fullName>
    </submittedName>
</protein>
<dbReference type="Gene3D" id="3.40.630.30">
    <property type="match status" value="1"/>
</dbReference>
<dbReference type="Gene3D" id="3.40.630.90">
    <property type="match status" value="1"/>
</dbReference>
<dbReference type="InterPro" id="IPR052729">
    <property type="entry name" value="Acyl/Acetyltrans_Enzymes"/>
</dbReference>
<organism evidence="2 3">
    <name type="scientific">Rahnella laticis</name>
    <dbReference type="NCBI Taxonomy" id="2787622"/>
    <lineage>
        <taxon>Bacteria</taxon>
        <taxon>Pseudomonadati</taxon>
        <taxon>Pseudomonadota</taxon>
        <taxon>Gammaproteobacteria</taxon>
        <taxon>Enterobacterales</taxon>
        <taxon>Yersiniaceae</taxon>
        <taxon>Rahnella</taxon>
    </lineage>
</organism>
<keyword evidence="3" id="KW-1185">Reference proteome</keyword>
<dbReference type="InterPro" id="IPR041496">
    <property type="entry name" value="YitH/HolE_GNAT"/>
</dbReference>
<dbReference type="InterPro" id="IPR016181">
    <property type="entry name" value="Acyl_CoA_acyltransferase"/>
</dbReference>
<dbReference type="CDD" id="cd04301">
    <property type="entry name" value="NAT_SF"/>
    <property type="match status" value="1"/>
</dbReference>
<dbReference type="PROSITE" id="PS51186">
    <property type="entry name" value="GNAT"/>
    <property type="match status" value="1"/>
</dbReference>
<dbReference type="Proteomes" id="UP000636811">
    <property type="component" value="Unassembled WGS sequence"/>
</dbReference>